<reference evidence="4 7" key="1">
    <citation type="journal article" date="2016" name="Front. Microbiol.">
        <title>Comprehensive Phylogenetic Analysis of Bovine Non-aureus Staphylococci Species Based on Whole-Genome Sequencing.</title>
        <authorList>
            <person name="Naushad S."/>
            <person name="Barkema H.W."/>
            <person name="Luby C."/>
            <person name="Condas L.A."/>
            <person name="Nobrega D.B."/>
            <person name="Carson D.A."/>
            <person name="De Buck J."/>
        </authorList>
    </citation>
    <scope>NUCLEOTIDE SEQUENCE [LARGE SCALE GENOMIC DNA]</scope>
    <source>
        <strain evidence="4 7">SNUC 1388</strain>
    </source>
</reference>
<evidence type="ECO:0000313" key="3">
    <source>
        <dbReference type="EMBL" id="GEQ06420.1"/>
    </source>
</evidence>
<dbReference type="EMBL" id="QXRZ01000003">
    <property type="protein sequence ID" value="RIL43238.1"/>
    <property type="molecule type" value="Genomic_DNA"/>
</dbReference>
<dbReference type="SUPFAM" id="SSF143120">
    <property type="entry name" value="YefM-like"/>
    <property type="match status" value="1"/>
</dbReference>
<dbReference type="InterPro" id="IPR051405">
    <property type="entry name" value="phD/YefM_antitoxin"/>
</dbReference>
<dbReference type="EMBL" id="BKAX01000006">
    <property type="protein sequence ID" value="GEQ06420.1"/>
    <property type="molecule type" value="Genomic_DNA"/>
</dbReference>
<dbReference type="Gene3D" id="3.40.1620.10">
    <property type="entry name" value="YefM-like domain"/>
    <property type="match status" value="1"/>
</dbReference>
<dbReference type="Proteomes" id="UP000321057">
    <property type="component" value="Unassembled WGS sequence"/>
</dbReference>
<dbReference type="InterPro" id="IPR006442">
    <property type="entry name" value="Antitoxin_Phd/YefM"/>
</dbReference>
<dbReference type="InterPro" id="IPR036165">
    <property type="entry name" value="YefM-like_sf"/>
</dbReference>
<evidence type="ECO:0000313" key="7">
    <source>
        <dbReference type="Proteomes" id="UP000283576"/>
    </source>
</evidence>
<reference evidence="5 6" key="2">
    <citation type="submission" date="2018-06" db="EMBL/GenBank/DDBJ databases">
        <authorList>
            <consortium name="Pathogen Informatics"/>
            <person name="Doyle S."/>
        </authorList>
    </citation>
    <scope>NUCLEOTIDE SEQUENCE [LARGE SCALE GENOMIC DNA]</scope>
    <source>
        <strain evidence="5 6">NCTC12195</strain>
    </source>
</reference>
<dbReference type="OrthoDB" id="9802003at2"/>
<evidence type="ECO:0000313" key="5">
    <source>
        <dbReference type="EMBL" id="SUM31185.1"/>
    </source>
</evidence>
<name>A0A0D0QZZ0_STAGA</name>
<dbReference type="PANTHER" id="PTHR33713">
    <property type="entry name" value="ANTITOXIN YAFN-RELATED"/>
    <property type="match status" value="1"/>
</dbReference>
<dbReference type="EMBL" id="UHDK01000001">
    <property type="protein sequence ID" value="SUM31185.1"/>
    <property type="molecule type" value="Genomic_DNA"/>
</dbReference>
<organism evidence="4 7">
    <name type="scientific">Staphylococcus gallinarum</name>
    <dbReference type="NCBI Taxonomy" id="1293"/>
    <lineage>
        <taxon>Bacteria</taxon>
        <taxon>Bacillati</taxon>
        <taxon>Bacillota</taxon>
        <taxon>Bacilli</taxon>
        <taxon>Bacillales</taxon>
        <taxon>Staphylococcaceae</taxon>
        <taxon>Staphylococcus</taxon>
    </lineage>
</organism>
<gene>
    <name evidence="5" type="primary">yefM</name>
    <name evidence="4" type="ORF">BUZ01_06375</name>
    <name evidence="5" type="ORF">NCTC12195_00591</name>
    <name evidence="3" type="ORF">SGA02_22480</name>
</gene>
<evidence type="ECO:0000256" key="2">
    <source>
        <dbReference type="RuleBase" id="RU362080"/>
    </source>
</evidence>
<sequence length="82" mass="9540">MTVKSYSYVREHFKDMINKVNDDSDTITITTKDRNAVLMSEDNYNEIMETLYLQQNPANAKHLSESIENLERGNVKTKDILI</sequence>
<evidence type="ECO:0000313" key="8">
    <source>
        <dbReference type="Proteomes" id="UP000321057"/>
    </source>
</evidence>
<evidence type="ECO:0000256" key="1">
    <source>
        <dbReference type="ARBA" id="ARBA00009981"/>
    </source>
</evidence>
<dbReference type="Proteomes" id="UP000283576">
    <property type="component" value="Unassembled WGS sequence"/>
</dbReference>
<reference evidence="3 8" key="3">
    <citation type="submission" date="2019-07" db="EMBL/GenBank/DDBJ databases">
        <title>Whole genome shotgun sequence of Staphylococcus gallinarum NBRC 109767.</title>
        <authorList>
            <person name="Hosoyama A."/>
            <person name="Uohara A."/>
            <person name="Ohji S."/>
            <person name="Ichikawa N."/>
        </authorList>
    </citation>
    <scope>NUCLEOTIDE SEQUENCE [LARGE SCALE GENOMIC DNA]</scope>
    <source>
        <strain evidence="3 8">NBRC 109767</strain>
    </source>
</reference>
<comment type="similarity">
    <text evidence="1 2">Belongs to the phD/YefM antitoxin family.</text>
</comment>
<comment type="function">
    <text evidence="2">Antitoxin component of a type II toxin-antitoxin (TA) system.</text>
</comment>
<dbReference type="Pfam" id="PF02604">
    <property type="entry name" value="PhdYeFM_antitox"/>
    <property type="match status" value="1"/>
</dbReference>
<protein>
    <recommendedName>
        <fullName evidence="2">Antitoxin</fullName>
    </recommendedName>
</protein>
<dbReference type="PANTHER" id="PTHR33713:SF6">
    <property type="entry name" value="ANTITOXIN YEFM"/>
    <property type="match status" value="1"/>
</dbReference>
<dbReference type="RefSeq" id="WP_042737684.1">
    <property type="nucleotide sequence ID" value="NZ_BKAX01000006.1"/>
</dbReference>
<evidence type="ECO:0000313" key="6">
    <source>
        <dbReference type="Proteomes" id="UP000255277"/>
    </source>
</evidence>
<evidence type="ECO:0000313" key="4">
    <source>
        <dbReference type="EMBL" id="RIL43238.1"/>
    </source>
</evidence>
<proteinExistence type="inferred from homology"/>
<dbReference type="AlphaFoldDB" id="A0A0D0QZZ0"/>
<accession>A0A0D0QZZ0</accession>
<dbReference type="NCBIfam" id="TIGR01552">
    <property type="entry name" value="phd_fam"/>
    <property type="match status" value="1"/>
</dbReference>
<keyword evidence="8" id="KW-1185">Reference proteome</keyword>
<dbReference type="Gene3D" id="6.10.250.330">
    <property type="match status" value="1"/>
</dbReference>
<dbReference type="Proteomes" id="UP000255277">
    <property type="component" value="Unassembled WGS sequence"/>
</dbReference>